<dbReference type="Gene3D" id="1.10.3860.10">
    <property type="entry name" value="Sodium:dicarboxylate symporter"/>
    <property type="match status" value="1"/>
</dbReference>
<feature type="transmembrane region" description="Helical" evidence="8">
    <location>
        <begin position="384"/>
        <end position="406"/>
    </location>
</feature>
<evidence type="ECO:0000256" key="6">
    <source>
        <dbReference type="ARBA" id="ARBA00022989"/>
    </source>
</evidence>
<keyword evidence="5" id="KW-0769">Symport</keyword>
<feature type="transmembrane region" description="Helical" evidence="8">
    <location>
        <begin position="180"/>
        <end position="201"/>
    </location>
</feature>
<evidence type="ECO:0000256" key="8">
    <source>
        <dbReference type="SAM" id="Phobius"/>
    </source>
</evidence>
<dbReference type="InterPro" id="IPR018107">
    <property type="entry name" value="Na-dicarboxylate_symporter_CS"/>
</dbReference>
<name>A0ABY7S043_9FLAO</name>
<reference evidence="9 10" key="1">
    <citation type="submission" date="2023-01" db="EMBL/GenBank/DDBJ databases">
        <title>Psychroserpens ponticola sp. nov., isolated from seawater.</title>
        <authorList>
            <person name="Kristyanto S."/>
            <person name="Jung J."/>
            <person name="Kim J.M."/>
            <person name="Jeon C.O."/>
        </authorList>
    </citation>
    <scope>NUCLEOTIDE SEQUENCE [LARGE SCALE GENOMIC DNA]</scope>
    <source>
        <strain evidence="9 10">MSW6</strain>
    </source>
</reference>
<evidence type="ECO:0000256" key="7">
    <source>
        <dbReference type="ARBA" id="ARBA00023136"/>
    </source>
</evidence>
<protein>
    <submittedName>
        <fullName evidence="9">Dicarboxylate/amino acid:cation symporter</fullName>
    </submittedName>
</protein>
<feature type="transmembrane region" description="Helical" evidence="8">
    <location>
        <begin position="62"/>
        <end position="91"/>
    </location>
</feature>
<evidence type="ECO:0000313" key="9">
    <source>
        <dbReference type="EMBL" id="WCO01305.1"/>
    </source>
</evidence>
<proteinExistence type="predicted"/>
<evidence type="ECO:0000256" key="1">
    <source>
        <dbReference type="ARBA" id="ARBA00004651"/>
    </source>
</evidence>
<dbReference type="PROSITE" id="PS00714">
    <property type="entry name" value="NA_DICARBOXYL_SYMP_2"/>
    <property type="match status" value="1"/>
</dbReference>
<accession>A0ABY7S043</accession>
<feature type="transmembrane region" description="Helical" evidence="8">
    <location>
        <begin position="24"/>
        <end position="42"/>
    </location>
</feature>
<dbReference type="PANTHER" id="PTHR42865">
    <property type="entry name" value="PROTON/GLUTAMATE-ASPARTATE SYMPORTER"/>
    <property type="match status" value="1"/>
</dbReference>
<dbReference type="InterPro" id="IPR001991">
    <property type="entry name" value="Na-dicarboxylate_symporter"/>
</dbReference>
<keyword evidence="4 8" id="KW-0812">Transmembrane</keyword>
<sequence>MFETEVKSLKSLNHYLVKLVESRLWLKVIIALFLGVGFGLLLSPQNGWITKETADGLGNWLALPGVLFLKLVQMIMIPLIVASIITGIASNDKDSLKKLGGGVLLYFLGTTIVSVSLGVILSQLFRPGRFLHQQSLSEHNEIMTTSTKDAELSFGLENIPDAISNLLPENPLASMVNADMLSIVIFTIIIGVAVLSLDAALLRPVKILLSAIQEVCMTVVKWSMLLVPVAVFGLMAQVTSSVGLSSLSGLAYYVGVVLLGLLLLVFFYLGLVVLLGKTKPMLFLKKIRDVQLLAFSTTSSAAVMPLSLQTAEEELKVDKAISNFIIPIGATVNMDGTALYQTITTLFIAQAYGLEMSLLNIIVVIVTIVAASIGTPAIPGGGVVILASVLGSVGIPAEGIIIIIGVERLLGMFRTAVNVTGDLTACMVFNRFYGKTPVLESEKTNDKSSSKQ</sequence>
<comment type="subcellular location">
    <subcellularLocation>
        <location evidence="1">Cell membrane</location>
        <topology evidence="1">Multi-pass membrane protein</topology>
    </subcellularLocation>
</comment>
<evidence type="ECO:0000256" key="4">
    <source>
        <dbReference type="ARBA" id="ARBA00022692"/>
    </source>
</evidence>
<evidence type="ECO:0000256" key="2">
    <source>
        <dbReference type="ARBA" id="ARBA00022448"/>
    </source>
</evidence>
<dbReference type="InterPro" id="IPR036458">
    <property type="entry name" value="Na:dicarbo_symporter_sf"/>
</dbReference>
<feature type="transmembrane region" description="Helical" evidence="8">
    <location>
        <begin position="250"/>
        <end position="276"/>
    </location>
</feature>
<dbReference type="Pfam" id="PF00375">
    <property type="entry name" value="SDF"/>
    <property type="match status" value="1"/>
</dbReference>
<keyword evidence="7 8" id="KW-0472">Membrane</keyword>
<keyword evidence="10" id="KW-1185">Reference proteome</keyword>
<evidence type="ECO:0000256" key="5">
    <source>
        <dbReference type="ARBA" id="ARBA00022847"/>
    </source>
</evidence>
<keyword evidence="2" id="KW-0813">Transport</keyword>
<keyword evidence="6 8" id="KW-1133">Transmembrane helix</keyword>
<feature type="transmembrane region" description="Helical" evidence="8">
    <location>
        <begin position="222"/>
        <end position="244"/>
    </location>
</feature>
<dbReference type="Proteomes" id="UP001202717">
    <property type="component" value="Chromosome"/>
</dbReference>
<organism evidence="9 10">
    <name type="scientific">Psychroserpens ponticola</name>
    <dbReference type="NCBI Taxonomy" id="2932268"/>
    <lineage>
        <taxon>Bacteria</taxon>
        <taxon>Pseudomonadati</taxon>
        <taxon>Bacteroidota</taxon>
        <taxon>Flavobacteriia</taxon>
        <taxon>Flavobacteriales</taxon>
        <taxon>Flavobacteriaceae</taxon>
        <taxon>Psychroserpens</taxon>
    </lineage>
</organism>
<feature type="transmembrane region" description="Helical" evidence="8">
    <location>
        <begin position="103"/>
        <end position="125"/>
    </location>
</feature>
<dbReference type="RefSeq" id="WP_249993524.1">
    <property type="nucleotide sequence ID" value="NZ_CP116221.1"/>
</dbReference>
<evidence type="ECO:0000256" key="3">
    <source>
        <dbReference type="ARBA" id="ARBA00022475"/>
    </source>
</evidence>
<dbReference type="PRINTS" id="PR00173">
    <property type="entry name" value="EDTRNSPORT"/>
</dbReference>
<dbReference type="PANTHER" id="PTHR42865:SF7">
    <property type="entry name" value="PROTON_GLUTAMATE-ASPARTATE SYMPORTER"/>
    <property type="match status" value="1"/>
</dbReference>
<dbReference type="EMBL" id="CP116221">
    <property type="protein sequence ID" value="WCO01305.1"/>
    <property type="molecule type" value="Genomic_DNA"/>
</dbReference>
<evidence type="ECO:0000313" key="10">
    <source>
        <dbReference type="Proteomes" id="UP001202717"/>
    </source>
</evidence>
<feature type="transmembrane region" description="Helical" evidence="8">
    <location>
        <begin position="358"/>
        <end position="378"/>
    </location>
</feature>
<dbReference type="SUPFAM" id="SSF118215">
    <property type="entry name" value="Proton glutamate symport protein"/>
    <property type="match status" value="1"/>
</dbReference>
<keyword evidence="3" id="KW-1003">Cell membrane</keyword>
<gene>
    <name evidence="9" type="ORF">MUN68_014695</name>
</gene>